<evidence type="ECO:0000256" key="1">
    <source>
        <dbReference type="SAM" id="MobiDB-lite"/>
    </source>
</evidence>
<feature type="region of interest" description="Disordered" evidence="1">
    <location>
        <begin position="1"/>
        <end position="41"/>
    </location>
</feature>
<accession>A0A127PIQ4</accession>
<name>A0A127PIQ4_9BURK</name>
<evidence type="ECO:0000313" key="2">
    <source>
        <dbReference type="EMBL" id="AMO97311.1"/>
    </source>
</evidence>
<dbReference type="Proteomes" id="UP000072421">
    <property type="component" value="Chromosome"/>
</dbReference>
<protein>
    <submittedName>
        <fullName evidence="2">Uncharacterized protein</fullName>
    </submittedName>
</protein>
<dbReference type="PATRIC" id="fig|158899.10.peg.4672"/>
<gene>
    <name evidence="2" type="ORF">CFter6_4728</name>
</gene>
<proteinExistence type="predicted"/>
<organism evidence="2">
    <name type="scientific">Collimonas fungivorans</name>
    <dbReference type="NCBI Taxonomy" id="158899"/>
    <lineage>
        <taxon>Bacteria</taxon>
        <taxon>Pseudomonadati</taxon>
        <taxon>Pseudomonadota</taxon>
        <taxon>Betaproteobacteria</taxon>
        <taxon>Burkholderiales</taxon>
        <taxon>Oxalobacteraceae</taxon>
        <taxon>Collimonas</taxon>
    </lineage>
</organism>
<sequence>MNIGSASFHSDLQPDVQRPRSSNSSRPTHDLPPTMRRLVFL</sequence>
<feature type="compositionally biased region" description="Polar residues" evidence="1">
    <location>
        <begin position="1"/>
        <end position="10"/>
    </location>
</feature>
<evidence type="ECO:0000313" key="3">
    <source>
        <dbReference type="Proteomes" id="UP000072421"/>
    </source>
</evidence>
<dbReference type="EMBL" id="CP013232">
    <property type="protein sequence ID" value="AMO97311.1"/>
    <property type="molecule type" value="Genomic_DNA"/>
</dbReference>
<dbReference type="AlphaFoldDB" id="A0A127PIQ4"/>
<reference evidence="2 3" key="1">
    <citation type="submission" date="2015-11" db="EMBL/GenBank/DDBJ databases">
        <title>Exploring the genomic traits of fungus-feeding bacterial genus Collimonas.</title>
        <authorList>
            <person name="Song C."/>
            <person name="Schmidt R."/>
            <person name="de Jager V."/>
            <person name="Krzyzanowska D."/>
            <person name="Jongedijk E."/>
            <person name="Cankar K."/>
            <person name="Beekwilder J."/>
            <person name="van Veen A."/>
            <person name="de Boer W."/>
            <person name="van Veen J.A."/>
            <person name="Garbeva P."/>
        </authorList>
    </citation>
    <scope>NUCLEOTIDE SEQUENCE [LARGE SCALE GENOMIC DNA]</scope>
    <source>
        <strain evidence="2 3">Ter6</strain>
    </source>
</reference>